<name>A0A084AD28_LACLC</name>
<evidence type="ECO:0000313" key="1">
    <source>
        <dbReference type="EMBL" id="KEY63207.1"/>
    </source>
</evidence>
<sequence>MKSDINVAQDAVSKFWGVDTGSFKGSKISIGSSNIGSIKKGANVSKEMLTDLSDLATCIKKQADKFKDLATIIQARDTQDRNRFSGGK</sequence>
<reference evidence="1 2" key="1">
    <citation type="submission" date="2014-06" db="EMBL/GenBank/DDBJ databases">
        <title>Draft genome sequence of the putrescine producing strain Lactococcus lactis subsp cremoris GE214.</title>
        <authorList>
            <person name="Ladero V."/>
            <person name="Linares D.M."/>
            <person name="del Rio B."/>
            <person name="Mayo B."/>
            <person name="Martin M.C."/>
            <person name="Fernandez M."/>
            <person name="Alvarez M.A."/>
        </authorList>
    </citation>
    <scope>NUCLEOTIDE SEQUENCE [LARGE SCALE GENOMIC DNA]</scope>
    <source>
        <strain evidence="1 2">GE214</strain>
    </source>
</reference>
<dbReference type="GeneID" id="61110057"/>
<dbReference type="EMBL" id="AZSI01000013">
    <property type="protein sequence ID" value="KEY63207.1"/>
    <property type="molecule type" value="Genomic_DNA"/>
</dbReference>
<comment type="caution">
    <text evidence="1">The sequence shown here is derived from an EMBL/GenBank/DDBJ whole genome shotgun (WGS) entry which is preliminary data.</text>
</comment>
<evidence type="ECO:0008006" key="3">
    <source>
        <dbReference type="Google" id="ProtNLM"/>
    </source>
</evidence>
<dbReference type="Proteomes" id="UP000028401">
    <property type="component" value="Unassembled WGS sequence"/>
</dbReference>
<dbReference type="PATRIC" id="fig|1415168.3.peg.706"/>
<gene>
    <name evidence="1" type="ORF">U725_00667</name>
</gene>
<protein>
    <recommendedName>
        <fullName evidence="3">TIGR04197 family type VII secretion effector</fullName>
    </recommendedName>
</protein>
<evidence type="ECO:0000313" key="2">
    <source>
        <dbReference type="Proteomes" id="UP000028401"/>
    </source>
</evidence>
<dbReference type="RefSeq" id="WP_021037712.1">
    <property type="nucleotide sequence ID" value="NZ_AZSI01000013.1"/>
</dbReference>
<organism evidence="1 2">
    <name type="scientific">Lactococcus cremoris subsp. cremoris GE214</name>
    <dbReference type="NCBI Taxonomy" id="1415168"/>
    <lineage>
        <taxon>Bacteria</taxon>
        <taxon>Bacillati</taxon>
        <taxon>Bacillota</taxon>
        <taxon>Bacilli</taxon>
        <taxon>Lactobacillales</taxon>
        <taxon>Streptococcaceae</taxon>
        <taxon>Lactococcus</taxon>
        <taxon>Lactococcus cremoris subsp. cremoris</taxon>
    </lineage>
</organism>
<proteinExistence type="predicted"/>
<accession>A0A084AD28</accession>
<dbReference type="AlphaFoldDB" id="A0A084AD28"/>